<dbReference type="Gene3D" id="3.40.630.30">
    <property type="match status" value="1"/>
</dbReference>
<dbReference type="InterPro" id="IPR000182">
    <property type="entry name" value="GNAT_dom"/>
</dbReference>
<dbReference type="Pfam" id="PF00583">
    <property type="entry name" value="Acetyltransf_1"/>
    <property type="match status" value="1"/>
</dbReference>
<evidence type="ECO:0000256" key="1">
    <source>
        <dbReference type="ARBA" id="ARBA00022679"/>
    </source>
</evidence>
<dbReference type="Proteomes" id="UP000051530">
    <property type="component" value="Unassembled WGS sequence"/>
</dbReference>
<accession>A0A0R0LV77</accession>
<dbReference type="AlphaFoldDB" id="A0A0R0LV77"/>
<evidence type="ECO:0000256" key="3">
    <source>
        <dbReference type="ARBA" id="ARBA00025786"/>
    </source>
</evidence>
<dbReference type="VEuPathDB" id="MicrosporidiaDB:M153_11250002628"/>
<keyword evidence="6" id="KW-1185">Reference proteome</keyword>
<sequence length="191" mass="22256">MNVNVRRARITDIPAIFAINQAYIQEKYSQSFLIDLFETSADHFVVEIEEQSVNKNKINNKNESMAEDQQHITRDLIEFPSTTNNQNIEIFNENLRIVGYLLADSFKNEIIQLCIHSEYRRRGLALKLIRAAFIETGVEFFTLFVRVDNKPAYNLYLQKLDGDLISVIPDYYDDSAAFFIKINKKCLKFSI</sequence>
<organism evidence="5 6">
    <name type="scientific">Pseudoloma neurophilia</name>
    <dbReference type="NCBI Taxonomy" id="146866"/>
    <lineage>
        <taxon>Eukaryota</taxon>
        <taxon>Fungi</taxon>
        <taxon>Fungi incertae sedis</taxon>
        <taxon>Microsporidia</taxon>
        <taxon>Pseudoloma</taxon>
    </lineage>
</organism>
<proteinExistence type="inferred from homology"/>
<evidence type="ECO:0000313" key="5">
    <source>
        <dbReference type="EMBL" id="KRH93305.1"/>
    </source>
</evidence>
<reference evidence="5 6" key="1">
    <citation type="submission" date="2015-07" db="EMBL/GenBank/DDBJ databases">
        <title>The genome of Pseudoloma neurophilia, a relevant intracellular parasite of the zebrafish.</title>
        <authorList>
            <person name="Ndikumana S."/>
            <person name="Pelin A."/>
            <person name="Sanders J."/>
            <person name="Corradi N."/>
        </authorList>
    </citation>
    <scope>NUCLEOTIDE SEQUENCE [LARGE SCALE GENOMIC DNA]</scope>
    <source>
        <strain evidence="5 6">MK1</strain>
    </source>
</reference>
<feature type="domain" description="N-acetyltransferase" evidence="4">
    <location>
        <begin position="3"/>
        <end position="185"/>
    </location>
</feature>
<dbReference type="PANTHER" id="PTHR23091">
    <property type="entry name" value="N-TERMINAL ACETYLTRANSFERASE"/>
    <property type="match status" value="1"/>
</dbReference>
<keyword evidence="2" id="KW-0012">Acyltransferase</keyword>
<protein>
    <submittedName>
        <fullName evidence="5">N-acetyltransferase</fullName>
    </submittedName>
</protein>
<dbReference type="OrthoDB" id="25586at2759"/>
<gene>
    <name evidence="5" type="ORF">M153_11250002628</name>
</gene>
<dbReference type="GO" id="GO:0004596">
    <property type="term" value="F:protein-N-terminal amino-acid acetyltransferase activity"/>
    <property type="evidence" value="ECO:0007669"/>
    <property type="project" value="InterPro"/>
</dbReference>
<dbReference type="GO" id="GO:0031415">
    <property type="term" value="C:NatA complex"/>
    <property type="evidence" value="ECO:0007669"/>
    <property type="project" value="InterPro"/>
</dbReference>
<dbReference type="PANTHER" id="PTHR23091:SF4">
    <property type="entry name" value="N-TERMINAL AMINO-ACID N(ALPHA)-ACETYLTRANSFERASE NATA"/>
    <property type="match status" value="1"/>
</dbReference>
<keyword evidence="1 5" id="KW-0808">Transferase</keyword>
<comment type="similarity">
    <text evidence="3">Belongs to the acetyltransferase family. ARD1 subfamily.</text>
</comment>
<dbReference type="SUPFAM" id="SSF55729">
    <property type="entry name" value="Acyl-CoA N-acyltransferases (Nat)"/>
    <property type="match status" value="1"/>
</dbReference>
<dbReference type="EMBL" id="LGUB01000394">
    <property type="protein sequence ID" value="KRH93305.1"/>
    <property type="molecule type" value="Genomic_DNA"/>
</dbReference>
<dbReference type="PROSITE" id="PS51186">
    <property type="entry name" value="GNAT"/>
    <property type="match status" value="1"/>
</dbReference>
<dbReference type="InterPro" id="IPR016181">
    <property type="entry name" value="Acyl_CoA_acyltransferase"/>
</dbReference>
<evidence type="ECO:0000313" key="6">
    <source>
        <dbReference type="Proteomes" id="UP000051530"/>
    </source>
</evidence>
<evidence type="ECO:0000256" key="2">
    <source>
        <dbReference type="ARBA" id="ARBA00023315"/>
    </source>
</evidence>
<dbReference type="InterPro" id="IPR045047">
    <property type="entry name" value="Ard1-like"/>
</dbReference>
<comment type="caution">
    <text evidence="5">The sequence shown here is derived from an EMBL/GenBank/DDBJ whole genome shotgun (WGS) entry which is preliminary data.</text>
</comment>
<evidence type="ECO:0000259" key="4">
    <source>
        <dbReference type="PROSITE" id="PS51186"/>
    </source>
</evidence>
<name>A0A0R0LV77_9MICR</name>
<dbReference type="CDD" id="cd04301">
    <property type="entry name" value="NAT_SF"/>
    <property type="match status" value="1"/>
</dbReference>